<gene>
    <name evidence="2" type="ORF">C1I91_13865</name>
</gene>
<name>A0A3R5U9A6_9CLOT</name>
<dbReference type="GO" id="GO:0016747">
    <property type="term" value="F:acyltransferase activity, transferring groups other than amino-acyl groups"/>
    <property type="evidence" value="ECO:0007669"/>
    <property type="project" value="InterPro"/>
</dbReference>
<sequence>MGLITLHDFDNWNSKAEIGYMFNKKYWEQNIMYEAGEKVIQYSFGVIGMHRIEALIHPENIASNRLSIKLGFNEEFSL</sequence>
<proteinExistence type="predicted"/>
<dbReference type="Pfam" id="PF13302">
    <property type="entry name" value="Acetyltransf_3"/>
    <property type="match status" value="1"/>
</dbReference>
<organism evidence="2 3">
    <name type="scientific">Clostridium manihotivorum</name>
    <dbReference type="NCBI Taxonomy" id="2320868"/>
    <lineage>
        <taxon>Bacteria</taxon>
        <taxon>Bacillati</taxon>
        <taxon>Bacillota</taxon>
        <taxon>Clostridia</taxon>
        <taxon>Eubacteriales</taxon>
        <taxon>Clostridiaceae</taxon>
        <taxon>Clostridium</taxon>
    </lineage>
</organism>
<dbReference type="InterPro" id="IPR000182">
    <property type="entry name" value="GNAT_dom"/>
</dbReference>
<dbReference type="InterPro" id="IPR016181">
    <property type="entry name" value="Acyl_CoA_acyltransferase"/>
</dbReference>
<reference evidence="2 3" key="1">
    <citation type="submission" date="2018-01" db="EMBL/GenBank/DDBJ databases">
        <title>Genome Sequencing and Assembly of Anaerobacter polyendosporus strain CT4.</title>
        <authorList>
            <person name="Tachaapaikoon C."/>
            <person name="Sutheeworapong S."/>
            <person name="Jenjaroenpun P."/>
            <person name="Wongsurawat T."/>
            <person name="Nookeaw I."/>
            <person name="Cheawchanlertfa P."/>
            <person name="Kosugi A."/>
            <person name="Cheevadhanarak S."/>
            <person name="Ratanakhanokchai K."/>
        </authorList>
    </citation>
    <scope>NUCLEOTIDE SEQUENCE [LARGE SCALE GENOMIC DNA]</scope>
    <source>
        <strain evidence="2 3">CT4</strain>
    </source>
</reference>
<keyword evidence="3" id="KW-1185">Reference proteome</keyword>
<dbReference type="OrthoDB" id="9785602at2"/>
<dbReference type="PANTHER" id="PTHR43792">
    <property type="entry name" value="GNAT FAMILY, PUTATIVE (AFU_ORTHOLOGUE AFUA_3G00765)-RELATED-RELATED"/>
    <property type="match status" value="1"/>
</dbReference>
<dbReference type="Gene3D" id="3.40.630.30">
    <property type="match status" value="1"/>
</dbReference>
<dbReference type="Proteomes" id="UP000286268">
    <property type="component" value="Chromosome"/>
</dbReference>
<protein>
    <recommendedName>
        <fullName evidence="1">N-acetyltransferase domain-containing protein</fullName>
    </recommendedName>
</protein>
<evidence type="ECO:0000313" key="3">
    <source>
        <dbReference type="Proteomes" id="UP000286268"/>
    </source>
</evidence>
<feature type="domain" description="N-acetyltransferase" evidence="1">
    <location>
        <begin position="1"/>
        <end position="73"/>
    </location>
</feature>
<dbReference type="KEGG" id="cmah:C1I91_13865"/>
<dbReference type="AlphaFoldDB" id="A0A3R5U9A6"/>
<dbReference type="EMBL" id="CP025746">
    <property type="protein sequence ID" value="QAA32635.1"/>
    <property type="molecule type" value="Genomic_DNA"/>
</dbReference>
<accession>A0A3R5U9A6</accession>
<dbReference type="InterPro" id="IPR051531">
    <property type="entry name" value="N-acetyltransferase"/>
</dbReference>
<evidence type="ECO:0000313" key="2">
    <source>
        <dbReference type="EMBL" id="QAA32635.1"/>
    </source>
</evidence>
<evidence type="ECO:0000259" key="1">
    <source>
        <dbReference type="Pfam" id="PF13302"/>
    </source>
</evidence>
<dbReference type="SUPFAM" id="SSF55729">
    <property type="entry name" value="Acyl-CoA N-acyltransferases (Nat)"/>
    <property type="match status" value="1"/>
</dbReference>